<dbReference type="InterPro" id="IPR011044">
    <property type="entry name" value="Quino_amine_DH_bsu"/>
</dbReference>
<keyword evidence="2" id="KW-1185">Reference proteome</keyword>
<dbReference type="EMBL" id="LLXX01000079">
    <property type="protein sequence ID" value="KRR08439.1"/>
    <property type="molecule type" value="Genomic_DNA"/>
</dbReference>
<dbReference type="AlphaFoldDB" id="A0A0R3LL02"/>
<proteinExistence type="predicted"/>
<evidence type="ECO:0000313" key="2">
    <source>
        <dbReference type="Proteomes" id="UP000051913"/>
    </source>
</evidence>
<dbReference type="OrthoDB" id="7604960at2"/>
<protein>
    <submittedName>
        <fullName evidence="1">Uncharacterized protein</fullName>
    </submittedName>
</protein>
<dbReference type="SUPFAM" id="SSF50969">
    <property type="entry name" value="YVTN repeat-like/Quinoprotein amine dehydrogenase"/>
    <property type="match status" value="1"/>
</dbReference>
<sequence length="520" mass="58010">MERAVDVVHADRAYISAVRIKEGGGRASRYWVPFNYGRTTYAWPLGSRAVLAIGGARGEIAVYDLAGGTTTMRTEINSSASAFLSSDEARLYVYNSWTLEIWSVDTLTRLTAYDSIVTGPDGTIRLADGQLWANEAKLAPGEDVWRLHIHHDHHGFDAAVEHTDGRLLVVTYDDELHRPSGILIVDPAAATAEWRPRSGLVKRSSWIGRLFGSRASDPGLEEALRQRFAVAEECSTSGRRRPTLDIKDPQAEIIVDRFITNRVELPDLSAESVTACLDDMAGKIERQGLRSMIRAEELDFTFEVGGRTVREREFFDILVERRMTQALPALRRLLTVYHAGFEGGEGSQPRNEYLREQPTGGLAHAMRALLLLDRGSTDIFRTYIAKRDGEHEEYATRTLYPEFVARNGMTTEDDIRLAVAVALNITWGGLHGRVWHEHDLIGIAKSRFGADRFAAIVTDEVKALDLEPQWDVQDSQGGYYLGTLLDEVPASDPFGQDLRQALARLWPSFADAITSHTGRQ</sequence>
<organism evidence="1 2">
    <name type="scientific">Bradyrhizobium valentinum</name>
    <dbReference type="NCBI Taxonomy" id="1518501"/>
    <lineage>
        <taxon>Bacteria</taxon>
        <taxon>Pseudomonadati</taxon>
        <taxon>Pseudomonadota</taxon>
        <taxon>Alphaproteobacteria</taxon>
        <taxon>Hyphomicrobiales</taxon>
        <taxon>Nitrobacteraceae</taxon>
        <taxon>Bradyrhizobium</taxon>
    </lineage>
</organism>
<evidence type="ECO:0000313" key="1">
    <source>
        <dbReference type="EMBL" id="KRR08439.1"/>
    </source>
</evidence>
<dbReference type="RefSeq" id="WP_057850622.1">
    <property type="nucleotide sequence ID" value="NZ_LLXX01000079.1"/>
</dbReference>
<reference evidence="1 2" key="1">
    <citation type="submission" date="2014-03" db="EMBL/GenBank/DDBJ databases">
        <title>Bradyrhizobium valentinum sp. nov., isolated from effective nodules of Lupinus mariae-josephae, a lupine endemic of basic-lime soils in Eastern Spain.</title>
        <authorList>
            <person name="Duran D."/>
            <person name="Rey L."/>
            <person name="Navarro A."/>
            <person name="Busquets A."/>
            <person name="Imperial J."/>
            <person name="Ruiz-Argueso T."/>
        </authorList>
    </citation>
    <scope>NUCLEOTIDE SEQUENCE [LARGE SCALE GENOMIC DNA]</scope>
    <source>
        <strain evidence="1 2">LmjM3</strain>
    </source>
</reference>
<dbReference type="Proteomes" id="UP000051913">
    <property type="component" value="Unassembled WGS sequence"/>
</dbReference>
<gene>
    <name evidence="1" type="ORF">CP49_31330</name>
</gene>
<name>A0A0R3LL02_9BRAD</name>
<comment type="caution">
    <text evidence="1">The sequence shown here is derived from an EMBL/GenBank/DDBJ whole genome shotgun (WGS) entry which is preliminary data.</text>
</comment>
<accession>A0A0R3LL02</accession>